<proteinExistence type="predicted"/>
<keyword evidence="3" id="KW-1185">Reference proteome</keyword>
<feature type="compositionally biased region" description="Polar residues" evidence="1">
    <location>
        <begin position="31"/>
        <end position="54"/>
    </location>
</feature>
<reference evidence="2 3" key="1">
    <citation type="journal article" date="2023" name="Plants (Basel)">
        <title>Bridging the Gap: Combining Genomics and Transcriptomics Approaches to Understand Stylosanthes scabra, an Orphan Legume from the Brazilian Caatinga.</title>
        <authorList>
            <person name="Ferreira-Neto J.R.C."/>
            <person name="da Silva M.D."/>
            <person name="Binneck E."/>
            <person name="de Melo N.F."/>
            <person name="da Silva R.H."/>
            <person name="de Melo A.L.T.M."/>
            <person name="Pandolfi V."/>
            <person name="Bustamante F.O."/>
            <person name="Brasileiro-Vidal A.C."/>
            <person name="Benko-Iseppon A.M."/>
        </authorList>
    </citation>
    <scope>NUCLEOTIDE SEQUENCE [LARGE SCALE GENOMIC DNA]</scope>
    <source>
        <tissue evidence="2">Leaves</tissue>
    </source>
</reference>
<name>A0ABU6Z8F8_9FABA</name>
<organism evidence="2 3">
    <name type="scientific">Stylosanthes scabra</name>
    <dbReference type="NCBI Taxonomy" id="79078"/>
    <lineage>
        <taxon>Eukaryota</taxon>
        <taxon>Viridiplantae</taxon>
        <taxon>Streptophyta</taxon>
        <taxon>Embryophyta</taxon>
        <taxon>Tracheophyta</taxon>
        <taxon>Spermatophyta</taxon>
        <taxon>Magnoliopsida</taxon>
        <taxon>eudicotyledons</taxon>
        <taxon>Gunneridae</taxon>
        <taxon>Pentapetalae</taxon>
        <taxon>rosids</taxon>
        <taxon>fabids</taxon>
        <taxon>Fabales</taxon>
        <taxon>Fabaceae</taxon>
        <taxon>Papilionoideae</taxon>
        <taxon>50 kb inversion clade</taxon>
        <taxon>dalbergioids sensu lato</taxon>
        <taxon>Dalbergieae</taxon>
        <taxon>Pterocarpus clade</taxon>
        <taxon>Stylosanthes</taxon>
    </lineage>
</organism>
<gene>
    <name evidence="2" type="ORF">PIB30_025533</name>
</gene>
<evidence type="ECO:0000313" key="3">
    <source>
        <dbReference type="Proteomes" id="UP001341840"/>
    </source>
</evidence>
<dbReference type="Proteomes" id="UP001341840">
    <property type="component" value="Unassembled WGS sequence"/>
</dbReference>
<feature type="region of interest" description="Disordered" evidence="1">
    <location>
        <begin position="24"/>
        <end position="74"/>
    </location>
</feature>
<dbReference type="EMBL" id="JASCZI010271954">
    <property type="protein sequence ID" value="MED6218301.1"/>
    <property type="molecule type" value="Genomic_DNA"/>
</dbReference>
<protein>
    <submittedName>
        <fullName evidence="2">Uncharacterized protein</fullName>
    </submittedName>
</protein>
<comment type="caution">
    <text evidence="2">The sequence shown here is derived from an EMBL/GenBank/DDBJ whole genome shotgun (WGS) entry which is preliminary data.</text>
</comment>
<evidence type="ECO:0000313" key="2">
    <source>
        <dbReference type="EMBL" id="MED6218301.1"/>
    </source>
</evidence>
<accession>A0ABU6Z8F8</accession>
<sequence length="74" mass="7765">MIEITVSKDFKFSYLDGSTVANSAVTSASNKTPDIQQQSPSSLKRKLGSTSASTSKKDHTSKKATGAGTLKPCL</sequence>
<evidence type="ECO:0000256" key="1">
    <source>
        <dbReference type="SAM" id="MobiDB-lite"/>
    </source>
</evidence>